<reference evidence="3" key="1">
    <citation type="submission" date="2024-07" db="EMBL/GenBank/DDBJ databases">
        <title>Identification and characteristics of a novel species of coltsfoot's symbiotic bacteria.</title>
        <authorList>
            <person name="Juszczyk A."/>
            <person name="Jasielczuk I."/>
            <person name="Gurgul A."/>
            <person name="Rogala M."/>
            <person name="Kowalczyk A."/>
            <person name="Szmatola T."/>
            <person name="Kosecka-Strojek M."/>
            <person name="Arent Z."/>
            <person name="Latowski D."/>
        </authorList>
    </citation>
    <scope>NUCLEOTIDE SEQUENCE</scope>
    <source>
        <strain evidence="3">Hg7Tf</strain>
    </source>
</reference>
<feature type="signal peptide" evidence="2">
    <location>
        <begin position="1"/>
        <end position="21"/>
    </location>
</feature>
<keyword evidence="2" id="KW-0732">Signal</keyword>
<accession>A0AB39HXY1</accession>
<evidence type="ECO:0000256" key="2">
    <source>
        <dbReference type="SAM" id="SignalP"/>
    </source>
</evidence>
<dbReference type="RefSeq" id="WP_045185669.1">
    <property type="nucleotide sequence ID" value="NZ_CP162607.1"/>
</dbReference>
<dbReference type="AlphaFoldDB" id="A0AB39HXY1"/>
<dbReference type="EMBL" id="CP162607">
    <property type="protein sequence ID" value="XDK37366.1"/>
    <property type="molecule type" value="Genomic_DNA"/>
</dbReference>
<protein>
    <submittedName>
        <fullName evidence="3">Uncharacterized protein</fullName>
    </submittedName>
</protein>
<feature type="chain" id="PRO_5044280098" evidence="2">
    <location>
        <begin position="22"/>
        <end position="68"/>
    </location>
</feature>
<feature type="region of interest" description="Disordered" evidence="1">
    <location>
        <begin position="46"/>
        <end position="68"/>
    </location>
</feature>
<gene>
    <name evidence="3" type="ORF">AB4Y39_01325</name>
</gene>
<evidence type="ECO:0000256" key="1">
    <source>
        <dbReference type="SAM" id="MobiDB-lite"/>
    </source>
</evidence>
<sequence>MSLIKYALMGVLALGSGAALAEGGAERSQQFWEKFRLSQEQIHSNKDQAVVSADAQKRTDVQQKVAKE</sequence>
<evidence type="ECO:0000313" key="3">
    <source>
        <dbReference type="EMBL" id="XDK37366.1"/>
    </source>
</evidence>
<feature type="compositionally biased region" description="Basic and acidic residues" evidence="1">
    <location>
        <begin position="55"/>
        <end position="68"/>
    </location>
</feature>
<organism evidence="3">
    <name type="scientific">Pseudomonas sp. Hg7Tf</name>
    <dbReference type="NCBI Taxonomy" id="3236988"/>
    <lineage>
        <taxon>Bacteria</taxon>
        <taxon>Pseudomonadati</taxon>
        <taxon>Pseudomonadota</taxon>
        <taxon>Gammaproteobacteria</taxon>
        <taxon>Pseudomonadales</taxon>
        <taxon>Pseudomonadaceae</taxon>
        <taxon>Pseudomonas</taxon>
    </lineage>
</organism>
<name>A0AB39HXY1_9PSED</name>
<proteinExistence type="predicted"/>